<reference evidence="1" key="1">
    <citation type="submission" date="2022-04" db="EMBL/GenBank/DDBJ databases">
        <title>Genome of the entomopathogenic fungus Entomophthora muscae.</title>
        <authorList>
            <person name="Elya C."/>
            <person name="Lovett B.R."/>
            <person name="Lee E."/>
            <person name="Macias A.M."/>
            <person name="Hajek A.E."/>
            <person name="De Bivort B.L."/>
            <person name="Kasson M.T."/>
            <person name="De Fine Licht H.H."/>
            <person name="Stajich J.E."/>
        </authorList>
    </citation>
    <scope>NUCLEOTIDE SEQUENCE</scope>
    <source>
        <strain evidence="1">Berkeley</strain>
    </source>
</reference>
<comment type="caution">
    <text evidence="1">The sequence shown here is derived from an EMBL/GenBank/DDBJ whole genome shotgun (WGS) entry which is preliminary data.</text>
</comment>
<dbReference type="Proteomes" id="UP001165960">
    <property type="component" value="Unassembled WGS sequence"/>
</dbReference>
<proteinExistence type="predicted"/>
<sequence length="435" mass="47949">MKMLGGTLGLFIAGVSALRLVNSRAHDPNTQEKVFTKSRSTISKKYPEICDSVYQISGIIESFLGRQFFYWHFESRRALSEDPLIVYVNGALGSSSILGLNSGVFPCQVNKHGNGTQVNPFALNSHANLLFIDPIGVGFAPQKGKEGRLLPTDIAYVLQQFMRSYPKMQLKKVHLMGESHGSAILLETAKIIRAMQLSHTKDISLASVIVGSALVDATVHYALLPDLAKKLGVDLGSPSPCIDYIVNCRLSEADCVSASKACGMLLIDPYHDAGHSIYQLDRPEMSTTSYLNTSNIIQRTEMFLNMNYIRKELGIPSEYIFHYNKQMDSDIEIAAGEAMKDYCKVISELSHNGVRVLLYAGDLDYITNSLGLSSILNEPRTSSLTSPITGDTIGSLLVTKESTAVKFANTTHHVQIDKPGFLNEVMIRWIYNQLG</sequence>
<protein>
    <submittedName>
        <fullName evidence="1">Uncharacterized protein</fullName>
    </submittedName>
</protein>
<accession>A0ACC2REU1</accession>
<evidence type="ECO:0000313" key="2">
    <source>
        <dbReference type="Proteomes" id="UP001165960"/>
    </source>
</evidence>
<evidence type="ECO:0000313" key="1">
    <source>
        <dbReference type="EMBL" id="KAJ9048561.1"/>
    </source>
</evidence>
<organism evidence="1 2">
    <name type="scientific">Entomophthora muscae</name>
    <dbReference type="NCBI Taxonomy" id="34485"/>
    <lineage>
        <taxon>Eukaryota</taxon>
        <taxon>Fungi</taxon>
        <taxon>Fungi incertae sedis</taxon>
        <taxon>Zoopagomycota</taxon>
        <taxon>Entomophthoromycotina</taxon>
        <taxon>Entomophthoromycetes</taxon>
        <taxon>Entomophthorales</taxon>
        <taxon>Entomophthoraceae</taxon>
        <taxon>Entomophthora</taxon>
    </lineage>
</organism>
<name>A0ACC2REU1_9FUNG</name>
<keyword evidence="2" id="KW-1185">Reference proteome</keyword>
<gene>
    <name evidence="1" type="ORF">DSO57_1033831</name>
</gene>
<dbReference type="EMBL" id="QTSX02007372">
    <property type="protein sequence ID" value="KAJ9048561.1"/>
    <property type="molecule type" value="Genomic_DNA"/>
</dbReference>